<comment type="caution">
    <text evidence="1">The sequence shown here is derived from an EMBL/GenBank/DDBJ whole genome shotgun (WGS) entry which is preliminary data.</text>
</comment>
<evidence type="ECO:0008006" key="2">
    <source>
        <dbReference type="Google" id="ProtNLM"/>
    </source>
</evidence>
<accession>X1SB38</accession>
<protein>
    <recommendedName>
        <fullName evidence="2">Inovirus Gp2 family protein</fullName>
    </recommendedName>
</protein>
<reference evidence="1" key="1">
    <citation type="journal article" date="2014" name="Front. Microbiol.">
        <title>High frequency of phylogenetically diverse reductive dehalogenase-homologous genes in deep subseafloor sedimentary metagenomes.</title>
        <authorList>
            <person name="Kawai M."/>
            <person name="Futagami T."/>
            <person name="Toyoda A."/>
            <person name="Takaki Y."/>
            <person name="Nishi S."/>
            <person name="Hori S."/>
            <person name="Arai W."/>
            <person name="Tsubouchi T."/>
            <person name="Morono Y."/>
            <person name="Uchiyama I."/>
            <person name="Ito T."/>
            <person name="Fujiyama A."/>
            <person name="Inagaki F."/>
            <person name="Takami H."/>
        </authorList>
    </citation>
    <scope>NUCLEOTIDE SEQUENCE</scope>
    <source>
        <strain evidence="1">Expedition CK06-06</strain>
    </source>
</reference>
<proteinExistence type="predicted"/>
<gene>
    <name evidence="1" type="ORF">S12H4_04224</name>
</gene>
<evidence type="ECO:0000313" key="1">
    <source>
        <dbReference type="EMBL" id="GAI72640.1"/>
    </source>
</evidence>
<feature type="non-terminal residue" evidence="1">
    <location>
        <position position="177"/>
    </location>
</feature>
<name>X1SB38_9ZZZZ</name>
<dbReference type="AlphaFoldDB" id="X1SB38"/>
<organism evidence="1">
    <name type="scientific">marine sediment metagenome</name>
    <dbReference type="NCBI Taxonomy" id="412755"/>
    <lineage>
        <taxon>unclassified sequences</taxon>
        <taxon>metagenomes</taxon>
        <taxon>ecological metagenomes</taxon>
    </lineage>
</organism>
<dbReference type="EMBL" id="BARW01001273">
    <property type="protein sequence ID" value="GAI72640.1"/>
    <property type="molecule type" value="Genomic_DNA"/>
</dbReference>
<sequence>MAYDDITFPLEVRPLMRNPKVLSLLAKKARKAYRQAGYRKVYTRWHFFGEHGEKYHPHLNVLYDGRWLSKQELASFKDYLRRKLLPRSIAKLIKRNLVIHHQYTRNPKRKMHWIKYVTKATFLERSWDEPLDNALFGFHNGCFAGTWNDPPKWKLTGTDKKYNALIKLREGLHPISG</sequence>